<dbReference type="InterPro" id="IPR005119">
    <property type="entry name" value="LysR_subst-bd"/>
</dbReference>
<dbReference type="EMBL" id="BMPI01000018">
    <property type="protein sequence ID" value="GGM34155.1"/>
    <property type="molecule type" value="Genomic_DNA"/>
</dbReference>
<keyword evidence="4" id="KW-0804">Transcription</keyword>
<evidence type="ECO:0000256" key="1">
    <source>
        <dbReference type="ARBA" id="ARBA00009437"/>
    </source>
</evidence>
<dbReference type="Gene3D" id="3.40.190.290">
    <property type="match status" value="1"/>
</dbReference>
<gene>
    <name evidence="6" type="ORF">GCM10007977_039580</name>
</gene>
<evidence type="ECO:0000256" key="2">
    <source>
        <dbReference type="ARBA" id="ARBA00023015"/>
    </source>
</evidence>
<dbReference type="PANTHER" id="PTHR30346">
    <property type="entry name" value="TRANSCRIPTIONAL DUAL REGULATOR HCAR-RELATED"/>
    <property type="match status" value="1"/>
</dbReference>
<evidence type="ECO:0000313" key="6">
    <source>
        <dbReference type="EMBL" id="GGM34155.1"/>
    </source>
</evidence>
<feature type="domain" description="HTH lysR-type" evidence="5">
    <location>
        <begin position="1"/>
        <end position="58"/>
    </location>
</feature>
<dbReference type="InterPro" id="IPR000847">
    <property type="entry name" value="LysR_HTH_N"/>
</dbReference>
<dbReference type="PANTHER" id="PTHR30346:SF28">
    <property type="entry name" value="HTH-TYPE TRANSCRIPTIONAL REGULATOR CYNR"/>
    <property type="match status" value="1"/>
</dbReference>
<dbReference type="Pfam" id="PF00126">
    <property type="entry name" value="HTH_1"/>
    <property type="match status" value="1"/>
</dbReference>
<name>A0A917WUR1_9ACTN</name>
<dbReference type="AlphaFoldDB" id="A0A917WUR1"/>
<dbReference type="CDD" id="cd05466">
    <property type="entry name" value="PBP2_LTTR_substrate"/>
    <property type="match status" value="1"/>
</dbReference>
<dbReference type="Gene3D" id="1.10.10.10">
    <property type="entry name" value="Winged helix-like DNA-binding domain superfamily/Winged helix DNA-binding domain"/>
    <property type="match status" value="1"/>
</dbReference>
<dbReference type="InterPro" id="IPR036390">
    <property type="entry name" value="WH_DNA-bd_sf"/>
</dbReference>
<keyword evidence="3" id="KW-0238">DNA-binding</keyword>
<keyword evidence="7" id="KW-1185">Reference proteome</keyword>
<dbReference type="GO" id="GO:0003700">
    <property type="term" value="F:DNA-binding transcription factor activity"/>
    <property type="evidence" value="ECO:0007669"/>
    <property type="project" value="InterPro"/>
</dbReference>
<evidence type="ECO:0000256" key="3">
    <source>
        <dbReference type="ARBA" id="ARBA00023125"/>
    </source>
</evidence>
<comment type="similarity">
    <text evidence="1">Belongs to the LysR transcriptional regulatory family.</text>
</comment>
<proteinExistence type="inferred from homology"/>
<dbReference type="Pfam" id="PF03466">
    <property type="entry name" value="LysR_substrate"/>
    <property type="match status" value="1"/>
</dbReference>
<organism evidence="6 7">
    <name type="scientific">Dactylosporangium sucinum</name>
    <dbReference type="NCBI Taxonomy" id="1424081"/>
    <lineage>
        <taxon>Bacteria</taxon>
        <taxon>Bacillati</taxon>
        <taxon>Actinomycetota</taxon>
        <taxon>Actinomycetes</taxon>
        <taxon>Micromonosporales</taxon>
        <taxon>Micromonosporaceae</taxon>
        <taxon>Dactylosporangium</taxon>
    </lineage>
</organism>
<protein>
    <recommendedName>
        <fullName evidence="5">HTH lysR-type domain-containing protein</fullName>
    </recommendedName>
</protein>
<dbReference type="GO" id="GO:0003677">
    <property type="term" value="F:DNA binding"/>
    <property type="evidence" value="ECO:0007669"/>
    <property type="project" value="UniProtKB-KW"/>
</dbReference>
<dbReference type="RefSeq" id="WP_190251361.1">
    <property type="nucleotide sequence ID" value="NZ_BMPI01000018.1"/>
</dbReference>
<reference evidence="6" key="2">
    <citation type="submission" date="2020-09" db="EMBL/GenBank/DDBJ databases">
        <authorList>
            <person name="Sun Q."/>
            <person name="Ohkuma M."/>
        </authorList>
    </citation>
    <scope>NUCLEOTIDE SEQUENCE</scope>
    <source>
        <strain evidence="6">JCM 19831</strain>
    </source>
</reference>
<dbReference type="SUPFAM" id="SSF53850">
    <property type="entry name" value="Periplasmic binding protein-like II"/>
    <property type="match status" value="1"/>
</dbReference>
<keyword evidence="2" id="KW-0805">Transcription regulation</keyword>
<reference evidence="6" key="1">
    <citation type="journal article" date="2014" name="Int. J. Syst. Evol. Microbiol.">
        <title>Complete genome sequence of Corynebacterium casei LMG S-19264T (=DSM 44701T), isolated from a smear-ripened cheese.</title>
        <authorList>
            <consortium name="US DOE Joint Genome Institute (JGI-PGF)"/>
            <person name="Walter F."/>
            <person name="Albersmeier A."/>
            <person name="Kalinowski J."/>
            <person name="Ruckert C."/>
        </authorList>
    </citation>
    <scope>NUCLEOTIDE SEQUENCE</scope>
    <source>
        <strain evidence="6">JCM 19831</strain>
    </source>
</reference>
<accession>A0A917WUR1</accession>
<dbReference type="PROSITE" id="PS50931">
    <property type="entry name" value="HTH_LYSR"/>
    <property type="match status" value="1"/>
</dbReference>
<dbReference type="SUPFAM" id="SSF46785">
    <property type="entry name" value="Winged helix' DNA-binding domain"/>
    <property type="match status" value="1"/>
</dbReference>
<dbReference type="Proteomes" id="UP000642070">
    <property type="component" value="Unassembled WGS sequence"/>
</dbReference>
<evidence type="ECO:0000313" key="7">
    <source>
        <dbReference type="Proteomes" id="UP000642070"/>
    </source>
</evidence>
<sequence>MDLRRLEHFLAVADHGTVTAAALALHVAQPALSQSIKSLERDLGVELFERRGRRLALTPDGKALLDPARRVLADLAAAKAAVTGVIGLTAGRLDVAVHDGLAVGLAGPLAAFHRRHSAVPVRVHTARDEDEIVRYVVDGHCELGLSYLPVRHPGLAVREVGTQELLLALPPGGAEGDEPQVRCGHPDAVVPLVLAGGGAALVSARQAVAAERGGATIKRDRSRPFGLLHRPGQLSPAARRLTRIVYGPDGIRSLSS</sequence>
<comment type="caution">
    <text evidence="6">The sequence shown here is derived from an EMBL/GenBank/DDBJ whole genome shotgun (WGS) entry which is preliminary data.</text>
</comment>
<dbReference type="FunFam" id="1.10.10.10:FF:000001">
    <property type="entry name" value="LysR family transcriptional regulator"/>
    <property type="match status" value="1"/>
</dbReference>
<dbReference type="GO" id="GO:0032993">
    <property type="term" value="C:protein-DNA complex"/>
    <property type="evidence" value="ECO:0007669"/>
    <property type="project" value="TreeGrafter"/>
</dbReference>
<dbReference type="PRINTS" id="PR00039">
    <property type="entry name" value="HTHLYSR"/>
</dbReference>
<dbReference type="InterPro" id="IPR036388">
    <property type="entry name" value="WH-like_DNA-bd_sf"/>
</dbReference>
<evidence type="ECO:0000259" key="5">
    <source>
        <dbReference type="PROSITE" id="PS50931"/>
    </source>
</evidence>
<evidence type="ECO:0000256" key="4">
    <source>
        <dbReference type="ARBA" id="ARBA00023163"/>
    </source>
</evidence>